<name>A0AC34PYI8_9BILA</name>
<evidence type="ECO:0000313" key="2">
    <source>
        <dbReference type="WBParaSite" id="JU765_v2.g1117.t1"/>
    </source>
</evidence>
<reference evidence="2" key="1">
    <citation type="submission" date="2022-11" db="UniProtKB">
        <authorList>
            <consortium name="WormBaseParasite"/>
        </authorList>
    </citation>
    <scope>IDENTIFICATION</scope>
</reference>
<proteinExistence type="predicted"/>
<protein>
    <submittedName>
        <fullName evidence="2">Uncharacterized protein</fullName>
    </submittedName>
</protein>
<dbReference type="Proteomes" id="UP000887576">
    <property type="component" value="Unplaced"/>
</dbReference>
<evidence type="ECO:0000313" key="1">
    <source>
        <dbReference type="Proteomes" id="UP000887576"/>
    </source>
</evidence>
<dbReference type="WBParaSite" id="JU765_v2.g1117.t1">
    <property type="protein sequence ID" value="JU765_v2.g1117.t1"/>
    <property type="gene ID" value="JU765_v2.g1117"/>
</dbReference>
<organism evidence="1 2">
    <name type="scientific">Panagrolaimus sp. JU765</name>
    <dbReference type="NCBI Taxonomy" id="591449"/>
    <lineage>
        <taxon>Eukaryota</taxon>
        <taxon>Metazoa</taxon>
        <taxon>Ecdysozoa</taxon>
        <taxon>Nematoda</taxon>
        <taxon>Chromadorea</taxon>
        <taxon>Rhabditida</taxon>
        <taxon>Tylenchina</taxon>
        <taxon>Panagrolaimomorpha</taxon>
        <taxon>Panagrolaimoidea</taxon>
        <taxon>Panagrolaimidae</taxon>
        <taxon>Panagrolaimus</taxon>
    </lineage>
</organism>
<sequence>MSFKIIDESSRASITSALNVFETRPTNVSVVNSTIHELLPLNPVNNPPFQFKIPASECWLDLSKTYLTTVFSISKKKEDKWVDIEEADKVAPIQALGTTFIKNLRVSINQREVYNANALYSYKSIIDLELSTTKEVKETYLQTCGYYAKKEDRKKLFVSKKKVEFLSRILADIFNQPLYFLNHADIEIEIIPQDANFCLISEDKTEYRLNTESIKLYVKTVNLLDNLTLEINNKLQTTPAKYAVSRTELKSQFISDDRYEYIANLFMDQIPQRVIVALVQHENFVGKQSKDPFIFNNNKIRNISIQANSKYYPSNAYEASWDTNEFTRIFHALYENTGFINSSVGIDMEQFKESKCFFVFNLTNDMEVDDTFDLIKFGTTTVNIRFSEPVAKGGYTMIVYGEFAGLLVVDKNRVVTSDLSIV</sequence>
<accession>A0AC34PYI8</accession>